<reference evidence="1" key="1">
    <citation type="journal article" date="2019" name="bioRxiv">
        <title>The Genome of the Zebra Mussel, Dreissena polymorpha: A Resource for Invasive Species Research.</title>
        <authorList>
            <person name="McCartney M.A."/>
            <person name="Auch B."/>
            <person name="Kono T."/>
            <person name="Mallez S."/>
            <person name="Zhang Y."/>
            <person name="Obille A."/>
            <person name="Becker A."/>
            <person name="Abrahante J.E."/>
            <person name="Garbe J."/>
            <person name="Badalamenti J.P."/>
            <person name="Herman A."/>
            <person name="Mangelson H."/>
            <person name="Liachko I."/>
            <person name="Sullivan S."/>
            <person name="Sone E.D."/>
            <person name="Koren S."/>
            <person name="Silverstein K.A.T."/>
            <person name="Beckman K.B."/>
            <person name="Gohl D.M."/>
        </authorList>
    </citation>
    <scope>NUCLEOTIDE SEQUENCE</scope>
    <source>
        <strain evidence="1">Duluth1</strain>
        <tissue evidence="1">Whole animal</tissue>
    </source>
</reference>
<evidence type="ECO:0000313" key="2">
    <source>
        <dbReference type="Proteomes" id="UP000828390"/>
    </source>
</evidence>
<keyword evidence="2" id="KW-1185">Reference proteome</keyword>
<organism evidence="1 2">
    <name type="scientific">Dreissena polymorpha</name>
    <name type="common">Zebra mussel</name>
    <name type="synonym">Mytilus polymorpha</name>
    <dbReference type="NCBI Taxonomy" id="45954"/>
    <lineage>
        <taxon>Eukaryota</taxon>
        <taxon>Metazoa</taxon>
        <taxon>Spiralia</taxon>
        <taxon>Lophotrochozoa</taxon>
        <taxon>Mollusca</taxon>
        <taxon>Bivalvia</taxon>
        <taxon>Autobranchia</taxon>
        <taxon>Heteroconchia</taxon>
        <taxon>Euheterodonta</taxon>
        <taxon>Imparidentia</taxon>
        <taxon>Neoheterodontei</taxon>
        <taxon>Myida</taxon>
        <taxon>Dreissenoidea</taxon>
        <taxon>Dreissenidae</taxon>
        <taxon>Dreissena</taxon>
    </lineage>
</organism>
<dbReference type="Proteomes" id="UP000828390">
    <property type="component" value="Unassembled WGS sequence"/>
</dbReference>
<reference evidence="1" key="2">
    <citation type="submission" date="2020-11" db="EMBL/GenBank/DDBJ databases">
        <authorList>
            <person name="McCartney M.A."/>
            <person name="Auch B."/>
            <person name="Kono T."/>
            <person name="Mallez S."/>
            <person name="Becker A."/>
            <person name="Gohl D.M."/>
            <person name="Silverstein K.A.T."/>
            <person name="Koren S."/>
            <person name="Bechman K.B."/>
            <person name="Herman A."/>
            <person name="Abrahante J.E."/>
            <person name="Garbe J."/>
        </authorList>
    </citation>
    <scope>NUCLEOTIDE SEQUENCE</scope>
    <source>
        <strain evidence="1">Duluth1</strain>
        <tissue evidence="1">Whole animal</tissue>
    </source>
</reference>
<name>A0A9D4GTU0_DREPO</name>
<proteinExistence type="predicted"/>
<gene>
    <name evidence="1" type="ORF">DPMN_123179</name>
</gene>
<protein>
    <submittedName>
        <fullName evidence="1">Uncharacterized protein</fullName>
    </submittedName>
</protein>
<sequence length="52" mass="5640">MPLITNMSYTLTGDAASPKGVVDGQGMPLASKISQTFTEDVANHKDFVDFHR</sequence>
<comment type="caution">
    <text evidence="1">The sequence shown here is derived from an EMBL/GenBank/DDBJ whole genome shotgun (WGS) entry which is preliminary data.</text>
</comment>
<evidence type="ECO:0000313" key="1">
    <source>
        <dbReference type="EMBL" id="KAH3821415.1"/>
    </source>
</evidence>
<dbReference type="AlphaFoldDB" id="A0A9D4GTU0"/>
<dbReference type="EMBL" id="JAIWYP010000005">
    <property type="protein sequence ID" value="KAH3821415.1"/>
    <property type="molecule type" value="Genomic_DNA"/>
</dbReference>
<accession>A0A9D4GTU0</accession>